<dbReference type="AlphaFoldDB" id="A0AAV5RAH1"/>
<evidence type="ECO:0000256" key="3">
    <source>
        <dbReference type="ARBA" id="ARBA00022679"/>
    </source>
</evidence>
<dbReference type="InterPro" id="IPR018485">
    <property type="entry name" value="FGGY_C"/>
</dbReference>
<name>A0AAV5RAH1_PICKL</name>
<evidence type="ECO:0000256" key="1">
    <source>
        <dbReference type="ARBA" id="ARBA00009156"/>
    </source>
</evidence>
<feature type="domain" description="Carbohydrate kinase FGGY C-terminal" evidence="8">
    <location>
        <begin position="309"/>
        <end position="547"/>
    </location>
</feature>
<dbReference type="SUPFAM" id="SSF53067">
    <property type="entry name" value="Actin-like ATPase domain"/>
    <property type="match status" value="2"/>
</dbReference>
<evidence type="ECO:0000259" key="7">
    <source>
        <dbReference type="Pfam" id="PF00370"/>
    </source>
</evidence>
<dbReference type="CDD" id="cd07776">
    <property type="entry name" value="ASKHA_NBD_FGGY_SpXK-like"/>
    <property type="match status" value="1"/>
</dbReference>
<comment type="function">
    <text evidence="6">Highly specific D-xylulose kinase which participates in the catabolism of xylose. Xylose is a major component of hemicelluloses such as xylan. Most fungi utilize D-xylose via three enzymatic reactions, xylose reductase (XR), xylitol dehydrogenase (XDH), and xylulokinase, to form xylulose 5-phosphate, which enters pentose phosphate pathway.</text>
</comment>
<dbReference type="EMBL" id="BTGB01000009">
    <property type="protein sequence ID" value="GMM48087.1"/>
    <property type="molecule type" value="Genomic_DNA"/>
</dbReference>
<dbReference type="InterPro" id="IPR042024">
    <property type="entry name" value="D-XK_euk"/>
</dbReference>
<evidence type="ECO:0000313" key="10">
    <source>
        <dbReference type="Proteomes" id="UP001378960"/>
    </source>
</evidence>
<sequence>MSLYLGFDLSTQQLKIVSSYEDLSFHSKYSIDFDEFSGKYGTTKGVITNSETGEVVSPVCLFIEAFQTLLDRMKNDGFPFNKVKSISGSCQQHGTVYFNKNYESLLEKLSSNSNNWCDDLCNGFSFDTASNWQDRSTGEEIKAFESALGNATELCKVTGSKAHYRFSGLQIRRRAKENSTNWKNTNKIGLISSFLDSLLIGKLRGIEIGEACGTNLFDIQKNDWNNELLSLLLMKNVKVDEKVTMDEQSKASELARQMIGEVVKPDNKGFISNYLIKRYGFNSDCVIWPITGDNLATIMSLPLNKDDLLVSMGTSTTVLLLTEKYVPSINYHLFKHPVCSNIYMGMLCYCNGALAREQIRNEINNKCETDGWDKFNDVLINQFENKHEHESDNKIGIYFPLGEIIPNAKSCKRRFKYLNGELIELNEGEYSIEEETLLIIESQALSCRLRVCPMLSEKYKGDEQNEIIEESIKQLKSIVGDELIVDNVSYSIEEFIKRPNNVYYVGGSSKNQSITKIYNEILSPSNKGYRVEIGDACALGGCYRAIWGSTEKELGFEEWITKQFNFSESLEIIESNNSIEKWSEYSTKVGVLSLVEKELEV</sequence>
<accession>A0AAV5RAH1</accession>
<comment type="catalytic activity">
    <reaction evidence="5 6">
        <text>D-xylulose + ATP = D-xylulose 5-phosphate + ADP + H(+)</text>
        <dbReference type="Rhea" id="RHEA:10964"/>
        <dbReference type="ChEBI" id="CHEBI:15378"/>
        <dbReference type="ChEBI" id="CHEBI:17140"/>
        <dbReference type="ChEBI" id="CHEBI:30616"/>
        <dbReference type="ChEBI" id="CHEBI:57737"/>
        <dbReference type="ChEBI" id="CHEBI:456216"/>
        <dbReference type="EC" id="2.7.1.17"/>
    </reaction>
</comment>
<dbReference type="InterPro" id="IPR043129">
    <property type="entry name" value="ATPase_NBD"/>
</dbReference>
<dbReference type="PANTHER" id="PTHR10196:SF57">
    <property type="entry name" value="XYLULOSE KINASE"/>
    <property type="match status" value="1"/>
</dbReference>
<organism evidence="9 10">
    <name type="scientific">Pichia kluyveri</name>
    <name type="common">Yeast</name>
    <dbReference type="NCBI Taxonomy" id="36015"/>
    <lineage>
        <taxon>Eukaryota</taxon>
        <taxon>Fungi</taxon>
        <taxon>Dikarya</taxon>
        <taxon>Ascomycota</taxon>
        <taxon>Saccharomycotina</taxon>
        <taxon>Pichiomycetes</taxon>
        <taxon>Pichiales</taxon>
        <taxon>Pichiaceae</taxon>
        <taxon>Pichia</taxon>
    </lineage>
</organism>
<dbReference type="GO" id="GO:0004856">
    <property type="term" value="F:D-xylulokinase activity"/>
    <property type="evidence" value="ECO:0007669"/>
    <property type="project" value="UniProtKB-UniRule"/>
</dbReference>
<keyword evidence="4 6" id="KW-0418">Kinase</keyword>
<gene>
    <name evidence="9" type="ORF">DAPK24_046850</name>
</gene>
<keyword evidence="3 6" id="KW-0808">Transferase</keyword>
<evidence type="ECO:0000256" key="2">
    <source>
        <dbReference type="ARBA" id="ARBA00022629"/>
    </source>
</evidence>
<dbReference type="Proteomes" id="UP001378960">
    <property type="component" value="Unassembled WGS sequence"/>
</dbReference>
<dbReference type="GO" id="GO:0005829">
    <property type="term" value="C:cytosol"/>
    <property type="evidence" value="ECO:0007669"/>
    <property type="project" value="TreeGrafter"/>
</dbReference>
<reference evidence="9 10" key="1">
    <citation type="journal article" date="2023" name="Elife">
        <title>Identification of key yeast species and microbe-microbe interactions impacting larval growth of Drosophila in the wild.</title>
        <authorList>
            <person name="Mure A."/>
            <person name="Sugiura Y."/>
            <person name="Maeda R."/>
            <person name="Honda K."/>
            <person name="Sakurai N."/>
            <person name="Takahashi Y."/>
            <person name="Watada M."/>
            <person name="Katoh T."/>
            <person name="Gotoh A."/>
            <person name="Gotoh Y."/>
            <person name="Taniguchi I."/>
            <person name="Nakamura K."/>
            <person name="Hayashi T."/>
            <person name="Katayama T."/>
            <person name="Uemura T."/>
            <person name="Hattori Y."/>
        </authorList>
    </citation>
    <scope>NUCLEOTIDE SEQUENCE [LARGE SCALE GENOMIC DNA]</scope>
    <source>
        <strain evidence="9 10">PK-24</strain>
    </source>
</reference>
<evidence type="ECO:0000256" key="4">
    <source>
        <dbReference type="ARBA" id="ARBA00022777"/>
    </source>
</evidence>
<dbReference type="PANTHER" id="PTHR10196">
    <property type="entry name" value="SUGAR KINASE"/>
    <property type="match status" value="1"/>
</dbReference>
<dbReference type="Gene3D" id="3.30.420.40">
    <property type="match status" value="2"/>
</dbReference>
<protein>
    <recommendedName>
        <fullName evidence="6">Xylulose kinase</fullName>
        <ecNumber evidence="6">2.7.1.17</ecNumber>
    </recommendedName>
</protein>
<dbReference type="GO" id="GO:0005524">
    <property type="term" value="F:ATP binding"/>
    <property type="evidence" value="ECO:0007669"/>
    <property type="project" value="UniProtKB-UniRule"/>
</dbReference>
<evidence type="ECO:0000259" key="8">
    <source>
        <dbReference type="Pfam" id="PF02782"/>
    </source>
</evidence>
<comment type="similarity">
    <text evidence="1 6">Belongs to the FGGY kinase family.</text>
</comment>
<proteinExistence type="inferred from homology"/>
<evidence type="ECO:0000256" key="5">
    <source>
        <dbReference type="ARBA" id="ARBA00048885"/>
    </source>
</evidence>
<comment type="caution">
    <text evidence="9">The sequence shown here is derived from an EMBL/GenBank/DDBJ whole genome shotgun (WGS) entry which is preliminary data.</text>
</comment>
<keyword evidence="6" id="KW-0547">Nucleotide-binding</keyword>
<evidence type="ECO:0000313" key="9">
    <source>
        <dbReference type="EMBL" id="GMM48087.1"/>
    </source>
</evidence>
<dbReference type="InterPro" id="IPR018484">
    <property type="entry name" value="FGGY_N"/>
</dbReference>
<keyword evidence="6" id="KW-0119">Carbohydrate metabolism</keyword>
<dbReference type="Pfam" id="PF02782">
    <property type="entry name" value="FGGY_C"/>
    <property type="match status" value="1"/>
</dbReference>
<feature type="domain" description="Carbohydrate kinase FGGY N-terminal" evidence="7">
    <location>
        <begin position="129"/>
        <end position="235"/>
    </location>
</feature>
<keyword evidence="6" id="KW-0067">ATP-binding</keyword>
<dbReference type="Pfam" id="PF00370">
    <property type="entry name" value="FGGY_N"/>
    <property type="match status" value="1"/>
</dbReference>
<dbReference type="GO" id="GO:0005997">
    <property type="term" value="P:xylulose metabolic process"/>
    <property type="evidence" value="ECO:0007669"/>
    <property type="project" value="TreeGrafter"/>
</dbReference>
<keyword evidence="10" id="KW-1185">Reference proteome</keyword>
<dbReference type="GO" id="GO:0042732">
    <property type="term" value="P:D-xylose metabolic process"/>
    <property type="evidence" value="ECO:0007669"/>
    <property type="project" value="UniProtKB-UniRule"/>
</dbReference>
<keyword evidence="2 6" id="KW-0859">Xylose metabolism</keyword>
<dbReference type="EC" id="2.7.1.17" evidence="6"/>
<evidence type="ECO:0000256" key="6">
    <source>
        <dbReference type="RuleBase" id="RU367058"/>
    </source>
</evidence>